<dbReference type="EMBL" id="GL887762">
    <property type="protein sequence ID" value="EGI70077.1"/>
    <property type="molecule type" value="Genomic_DNA"/>
</dbReference>
<accession>F4W6W4</accession>
<keyword evidence="8" id="KW-0863">Zinc-finger</keyword>
<dbReference type="OrthoDB" id="107372at2759"/>
<dbReference type="Proteomes" id="UP000007755">
    <property type="component" value="Unassembled WGS sequence"/>
</dbReference>
<dbReference type="PANTHER" id="PTHR12888">
    <property type="entry name" value="PEROXISOME ASSEMBLY PROTEIN 12 PEROXIN-12"/>
    <property type="match status" value="1"/>
</dbReference>
<feature type="domain" description="Pex N-terminal" evidence="16">
    <location>
        <begin position="121"/>
        <end position="221"/>
    </location>
</feature>
<keyword evidence="12 15" id="KW-0472">Membrane</keyword>
<gene>
    <name evidence="17" type="ORF">G5I_01170</name>
</gene>
<proteinExistence type="inferred from homology"/>
<dbReference type="AlphaFoldDB" id="F4W6W4"/>
<dbReference type="SUPFAM" id="SSF57850">
    <property type="entry name" value="RING/U-box"/>
    <property type="match status" value="1"/>
</dbReference>
<evidence type="ECO:0000256" key="10">
    <source>
        <dbReference type="ARBA" id="ARBA00022927"/>
    </source>
</evidence>
<evidence type="ECO:0000256" key="15">
    <source>
        <dbReference type="PIRNR" id="PIRNR038074"/>
    </source>
</evidence>
<evidence type="ECO:0000256" key="8">
    <source>
        <dbReference type="ARBA" id="ARBA00022771"/>
    </source>
</evidence>
<comment type="function">
    <text evidence="15">Component of a retrotranslocation channel required for peroxisome organization by mediating export of the PEX5 receptor from peroxisomes to the cytosol, thereby promoting PEX5 recycling.</text>
</comment>
<dbReference type="InParanoid" id="F4W6W4"/>
<dbReference type="CDD" id="cd16451">
    <property type="entry name" value="mRING_PEX12"/>
    <property type="match status" value="1"/>
</dbReference>
<dbReference type="InterPro" id="IPR006845">
    <property type="entry name" value="Pex_N"/>
</dbReference>
<evidence type="ECO:0000313" key="18">
    <source>
        <dbReference type="Proteomes" id="UP000007755"/>
    </source>
</evidence>
<comment type="pathway">
    <text evidence="2">Protein modification; protein ubiquitination.</text>
</comment>
<dbReference type="InterPro" id="IPR017375">
    <property type="entry name" value="PEX12"/>
</dbReference>
<protein>
    <recommendedName>
        <fullName evidence="4 15">Peroxisome assembly protein 12</fullName>
    </recommendedName>
    <alternativeName>
        <fullName evidence="14 15">Peroxin-12</fullName>
    </alternativeName>
</protein>
<dbReference type="GO" id="GO:0016558">
    <property type="term" value="P:protein import into peroxisome matrix"/>
    <property type="evidence" value="ECO:0007669"/>
    <property type="project" value="UniProtKB-UniRule"/>
</dbReference>
<reference evidence="17" key="1">
    <citation type="submission" date="2011-02" db="EMBL/GenBank/DDBJ databases">
        <title>The genome of the leaf-cutting ant Acromyrmex echinatior suggests key adaptations to social evolution and fungus farming.</title>
        <authorList>
            <person name="Nygaard S."/>
            <person name="Zhang G."/>
        </authorList>
    </citation>
    <scope>NUCLEOTIDE SEQUENCE</scope>
</reference>
<keyword evidence="11" id="KW-1133">Transmembrane helix</keyword>
<dbReference type="GO" id="GO:1990429">
    <property type="term" value="C:peroxisomal importomer complex"/>
    <property type="evidence" value="ECO:0007669"/>
    <property type="project" value="TreeGrafter"/>
</dbReference>
<evidence type="ECO:0000256" key="5">
    <source>
        <dbReference type="ARBA" id="ARBA00022448"/>
    </source>
</evidence>
<dbReference type="STRING" id="103372.F4W6W4"/>
<dbReference type="Pfam" id="PF04757">
    <property type="entry name" value="Pex2_Pex12"/>
    <property type="match status" value="2"/>
</dbReference>
<dbReference type="InterPro" id="IPR013083">
    <property type="entry name" value="Znf_RING/FYVE/PHD"/>
</dbReference>
<keyword evidence="13 15" id="KW-0576">Peroxisome</keyword>
<dbReference type="PANTHER" id="PTHR12888:SF0">
    <property type="entry name" value="PEROXISOME ASSEMBLY PROTEIN 12"/>
    <property type="match status" value="1"/>
</dbReference>
<comment type="subcellular location">
    <subcellularLocation>
        <location evidence="1">Peroxisome membrane</location>
        <topology evidence="1">Multi-pass membrane protein</topology>
    </subcellularLocation>
</comment>
<dbReference type="GO" id="GO:0005778">
    <property type="term" value="C:peroxisomal membrane"/>
    <property type="evidence" value="ECO:0007669"/>
    <property type="project" value="UniProtKB-SubCell"/>
</dbReference>
<dbReference type="eggNOG" id="KOG0826">
    <property type="taxonomic scope" value="Eukaryota"/>
</dbReference>
<dbReference type="GO" id="GO:0004842">
    <property type="term" value="F:ubiquitin-protein transferase activity"/>
    <property type="evidence" value="ECO:0007669"/>
    <property type="project" value="TreeGrafter"/>
</dbReference>
<name>F4W6W4_ACREC</name>
<evidence type="ECO:0000256" key="6">
    <source>
        <dbReference type="ARBA" id="ARBA00022692"/>
    </source>
</evidence>
<dbReference type="GO" id="GO:0006513">
    <property type="term" value="P:protein monoubiquitination"/>
    <property type="evidence" value="ECO:0007669"/>
    <property type="project" value="TreeGrafter"/>
</dbReference>
<evidence type="ECO:0000259" key="16">
    <source>
        <dbReference type="Pfam" id="PF04757"/>
    </source>
</evidence>
<dbReference type="GO" id="GO:0008270">
    <property type="term" value="F:zinc ion binding"/>
    <property type="evidence" value="ECO:0007669"/>
    <property type="project" value="UniProtKB-KW"/>
</dbReference>
<keyword evidence="7" id="KW-0479">Metal-binding</keyword>
<evidence type="ECO:0000256" key="14">
    <source>
        <dbReference type="ARBA" id="ARBA00029692"/>
    </source>
</evidence>
<dbReference type="PIRSF" id="PIRSF038074">
    <property type="entry name" value="Peroxisome_assembly_p12"/>
    <property type="match status" value="1"/>
</dbReference>
<comment type="similarity">
    <text evidence="3 15">Belongs to the pex2/pex10/pex12 family.</text>
</comment>
<keyword evidence="9" id="KW-0862">Zinc</keyword>
<feature type="domain" description="Pex N-terminal" evidence="16">
    <location>
        <begin position="24"/>
        <end position="114"/>
    </location>
</feature>
<keyword evidence="5" id="KW-0813">Transport</keyword>
<dbReference type="Gene3D" id="3.30.40.10">
    <property type="entry name" value="Zinc/RING finger domain, C3HC4 (zinc finger)"/>
    <property type="match status" value="1"/>
</dbReference>
<evidence type="ECO:0000256" key="12">
    <source>
        <dbReference type="ARBA" id="ARBA00023136"/>
    </source>
</evidence>
<evidence type="ECO:0000256" key="13">
    <source>
        <dbReference type="ARBA" id="ARBA00023140"/>
    </source>
</evidence>
<evidence type="ECO:0000256" key="11">
    <source>
        <dbReference type="ARBA" id="ARBA00022989"/>
    </source>
</evidence>
<evidence type="ECO:0000256" key="1">
    <source>
        <dbReference type="ARBA" id="ARBA00004585"/>
    </source>
</evidence>
<evidence type="ECO:0000256" key="4">
    <source>
        <dbReference type="ARBA" id="ARBA00018980"/>
    </source>
</evidence>
<organism evidence="18">
    <name type="scientific">Acromyrmex echinatior</name>
    <name type="common">Panamanian leafcutter ant</name>
    <name type="synonym">Acromyrmex octospinosus echinatior</name>
    <dbReference type="NCBI Taxonomy" id="103372"/>
    <lineage>
        <taxon>Eukaryota</taxon>
        <taxon>Metazoa</taxon>
        <taxon>Ecdysozoa</taxon>
        <taxon>Arthropoda</taxon>
        <taxon>Hexapoda</taxon>
        <taxon>Insecta</taxon>
        <taxon>Pterygota</taxon>
        <taxon>Neoptera</taxon>
        <taxon>Endopterygota</taxon>
        <taxon>Hymenoptera</taxon>
        <taxon>Apocrita</taxon>
        <taxon>Aculeata</taxon>
        <taxon>Formicoidea</taxon>
        <taxon>Formicidae</taxon>
        <taxon>Myrmicinae</taxon>
        <taxon>Acromyrmex</taxon>
    </lineage>
</organism>
<keyword evidence="18" id="KW-1185">Reference proteome</keyword>
<evidence type="ECO:0000256" key="2">
    <source>
        <dbReference type="ARBA" id="ARBA00004906"/>
    </source>
</evidence>
<keyword evidence="6" id="KW-0812">Transmembrane</keyword>
<evidence type="ECO:0000313" key="17">
    <source>
        <dbReference type="EMBL" id="EGI70077.1"/>
    </source>
</evidence>
<sequence length="303" mass="35101">MAEKGAHLTGTAYIRPSIFEIIAQESLASTLEPAFKKILSFLVSFNLEKYGHILQWTDEGYLIFNVCLQRYYLKRYFASFSETFYGLKRVTIINSKTGLQKKLSHKQQILSLIIIGRQKIFNKCVVKGLSILFVTYETLVLYNYILYVSEKSIYPSLLLRLLSVTLTYADPQSALTVTELLRKIKYNSFTVSDGWNILQRIITGSLEFGAFFLQFLSWWNQENYDIDIMSLPAPPPPKVPNIAQQYKGICPLCYKPHHIHTVLMVSGYIFCYQCILSEIRIKKKCPVTYYPAKEDDLIRLYIE</sequence>
<evidence type="ECO:0000256" key="9">
    <source>
        <dbReference type="ARBA" id="ARBA00022833"/>
    </source>
</evidence>
<dbReference type="FunCoup" id="F4W6W4">
    <property type="interactions" value="1341"/>
</dbReference>
<evidence type="ECO:0000256" key="3">
    <source>
        <dbReference type="ARBA" id="ARBA00008704"/>
    </source>
</evidence>
<keyword evidence="10" id="KW-0653">Protein transport</keyword>
<evidence type="ECO:0000256" key="7">
    <source>
        <dbReference type="ARBA" id="ARBA00022723"/>
    </source>
</evidence>